<sequence>MGATCCSDSSYYDKPDRYGVYKKPNEMVLENDYNQKVVDTEQRKWNTSYYEELNHRTRGGIHSSKKEDKETVTIYQF</sequence>
<name>A0AAD1Y472_EUPCR</name>
<dbReference type="AlphaFoldDB" id="A0AAD1Y472"/>
<proteinExistence type="predicted"/>
<reference evidence="1" key="1">
    <citation type="submission" date="2023-07" db="EMBL/GenBank/DDBJ databases">
        <authorList>
            <consortium name="AG Swart"/>
            <person name="Singh M."/>
            <person name="Singh A."/>
            <person name="Seah K."/>
            <person name="Emmerich C."/>
        </authorList>
    </citation>
    <scope>NUCLEOTIDE SEQUENCE</scope>
    <source>
        <strain evidence="1">DP1</strain>
    </source>
</reference>
<dbReference type="EMBL" id="CAMPGE010025904">
    <property type="protein sequence ID" value="CAI2383611.1"/>
    <property type="molecule type" value="Genomic_DNA"/>
</dbReference>
<protein>
    <submittedName>
        <fullName evidence="1">Uncharacterized protein</fullName>
    </submittedName>
</protein>
<evidence type="ECO:0000313" key="2">
    <source>
        <dbReference type="Proteomes" id="UP001295684"/>
    </source>
</evidence>
<accession>A0AAD1Y472</accession>
<evidence type="ECO:0000313" key="1">
    <source>
        <dbReference type="EMBL" id="CAI2383611.1"/>
    </source>
</evidence>
<organism evidence="1 2">
    <name type="scientific">Euplotes crassus</name>
    <dbReference type="NCBI Taxonomy" id="5936"/>
    <lineage>
        <taxon>Eukaryota</taxon>
        <taxon>Sar</taxon>
        <taxon>Alveolata</taxon>
        <taxon>Ciliophora</taxon>
        <taxon>Intramacronucleata</taxon>
        <taxon>Spirotrichea</taxon>
        <taxon>Hypotrichia</taxon>
        <taxon>Euplotida</taxon>
        <taxon>Euplotidae</taxon>
        <taxon>Moneuplotes</taxon>
    </lineage>
</organism>
<dbReference type="Proteomes" id="UP001295684">
    <property type="component" value="Unassembled WGS sequence"/>
</dbReference>
<comment type="caution">
    <text evidence="1">The sequence shown here is derived from an EMBL/GenBank/DDBJ whole genome shotgun (WGS) entry which is preliminary data.</text>
</comment>
<gene>
    <name evidence="1" type="ORF">ECRASSUSDP1_LOCUS25116</name>
</gene>
<keyword evidence="2" id="KW-1185">Reference proteome</keyword>